<reference evidence="1" key="1">
    <citation type="submission" date="2020-08" db="EMBL/GenBank/DDBJ databases">
        <title>Multicomponent nature underlies the extraordinary mechanical properties of spider dragline silk.</title>
        <authorList>
            <person name="Kono N."/>
            <person name="Nakamura H."/>
            <person name="Mori M."/>
            <person name="Yoshida Y."/>
            <person name="Ohtoshi R."/>
            <person name="Malay A.D."/>
            <person name="Moran D.A.P."/>
            <person name="Tomita M."/>
            <person name="Numata K."/>
            <person name="Arakawa K."/>
        </authorList>
    </citation>
    <scope>NUCLEOTIDE SEQUENCE</scope>
</reference>
<dbReference type="EMBL" id="BMAW01116194">
    <property type="protein sequence ID" value="GFT69627.1"/>
    <property type="molecule type" value="Genomic_DNA"/>
</dbReference>
<protein>
    <submittedName>
        <fullName evidence="1">Uncharacterized protein</fullName>
    </submittedName>
</protein>
<dbReference type="AlphaFoldDB" id="A0A8X6PL24"/>
<name>A0A8X6PL24_NEPPI</name>
<dbReference type="Proteomes" id="UP000887013">
    <property type="component" value="Unassembled WGS sequence"/>
</dbReference>
<accession>A0A8X6PL24</accession>
<comment type="caution">
    <text evidence="1">The sequence shown here is derived from an EMBL/GenBank/DDBJ whole genome shotgun (WGS) entry which is preliminary data.</text>
</comment>
<keyword evidence="2" id="KW-1185">Reference proteome</keyword>
<organism evidence="1 2">
    <name type="scientific">Nephila pilipes</name>
    <name type="common">Giant wood spider</name>
    <name type="synonym">Nephila maculata</name>
    <dbReference type="NCBI Taxonomy" id="299642"/>
    <lineage>
        <taxon>Eukaryota</taxon>
        <taxon>Metazoa</taxon>
        <taxon>Ecdysozoa</taxon>
        <taxon>Arthropoda</taxon>
        <taxon>Chelicerata</taxon>
        <taxon>Arachnida</taxon>
        <taxon>Araneae</taxon>
        <taxon>Araneomorphae</taxon>
        <taxon>Entelegynae</taxon>
        <taxon>Araneoidea</taxon>
        <taxon>Nephilidae</taxon>
        <taxon>Nephila</taxon>
    </lineage>
</organism>
<gene>
    <name evidence="1" type="ORF">NPIL_511311</name>
</gene>
<proteinExistence type="predicted"/>
<sequence length="87" mass="9532">MQGGGDDLVMHYQHSVGFSREKSTFSNNAAALLRLRPSYVSSFKTFQDCFLWFRSLISHRNSCDLHALDGLAAVSLLSSSPALSAHA</sequence>
<evidence type="ECO:0000313" key="2">
    <source>
        <dbReference type="Proteomes" id="UP000887013"/>
    </source>
</evidence>
<evidence type="ECO:0000313" key="1">
    <source>
        <dbReference type="EMBL" id="GFT69627.1"/>
    </source>
</evidence>